<evidence type="ECO:0000256" key="1">
    <source>
        <dbReference type="ARBA" id="ARBA00009013"/>
    </source>
</evidence>
<evidence type="ECO:0000313" key="4">
    <source>
        <dbReference type="EMBL" id="GAA5207466.1"/>
    </source>
</evidence>
<keyword evidence="5" id="KW-1185">Reference proteome</keyword>
<dbReference type="PROSITE" id="PS50801">
    <property type="entry name" value="STAS"/>
    <property type="match status" value="1"/>
</dbReference>
<dbReference type="NCBIfam" id="TIGR00377">
    <property type="entry name" value="ant_ant_sig"/>
    <property type="match status" value="1"/>
</dbReference>
<dbReference type="Gene3D" id="3.30.750.24">
    <property type="entry name" value="STAS domain"/>
    <property type="match status" value="1"/>
</dbReference>
<protein>
    <recommendedName>
        <fullName evidence="2">Anti-sigma factor antagonist</fullName>
    </recommendedName>
</protein>
<dbReference type="RefSeq" id="WP_345629252.1">
    <property type="nucleotide sequence ID" value="NZ_BAABJR010000005.1"/>
</dbReference>
<dbReference type="PANTHER" id="PTHR33495">
    <property type="entry name" value="ANTI-SIGMA FACTOR ANTAGONIST TM_1081-RELATED-RELATED"/>
    <property type="match status" value="1"/>
</dbReference>
<accession>A0ABP9T309</accession>
<evidence type="ECO:0000259" key="3">
    <source>
        <dbReference type="PROSITE" id="PS50801"/>
    </source>
</evidence>
<evidence type="ECO:0000313" key="5">
    <source>
        <dbReference type="Proteomes" id="UP001499878"/>
    </source>
</evidence>
<proteinExistence type="inferred from homology"/>
<gene>
    <name evidence="4" type="ORF">GCM10023323_23070</name>
</gene>
<feature type="domain" description="STAS" evidence="3">
    <location>
        <begin position="19"/>
        <end position="114"/>
    </location>
</feature>
<evidence type="ECO:0000256" key="2">
    <source>
        <dbReference type="RuleBase" id="RU003749"/>
    </source>
</evidence>
<comment type="caution">
    <text evidence="4">The sequence shown here is derived from an EMBL/GenBank/DDBJ whole genome shotgun (WGS) entry which is preliminary data.</text>
</comment>
<dbReference type="PANTHER" id="PTHR33495:SF2">
    <property type="entry name" value="ANTI-SIGMA FACTOR ANTAGONIST TM_1081-RELATED"/>
    <property type="match status" value="1"/>
</dbReference>
<dbReference type="CDD" id="cd07043">
    <property type="entry name" value="STAS_anti-anti-sigma_factors"/>
    <property type="match status" value="1"/>
</dbReference>
<name>A0ABP9T309_9ACTN</name>
<sequence>MNPALRVDVTDTRGQTTALAVTGELDLATATRFFRDVRDVLGSHLTVILNLAGVTFCDSSGLNTLLRLRRRAQDTGCRIVLVAPPAQMTRLLTVTGAAGIFTIHGSLAEAWETHTASGTPPTA</sequence>
<dbReference type="SUPFAM" id="SSF52091">
    <property type="entry name" value="SpoIIaa-like"/>
    <property type="match status" value="1"/>
</dbReference>
<dbReference type="EMBL" id="BAABJR010000005">
    <property type="protein sequence ID" value="GAA5207466.1"/>
    <property type="molecule type" value="Genomic_DNA"/>
</dbReference>
<reference evidence="5" key="1">
    <citation type="journal article" date="2019" name="Int. J. Syst. Evol. Microbiol.">
        <title>The Global Catalogue of Microorganisms (GCM) 10K type strain sequencing project: providing services to taxonomists for standard genome sequencing and annotation.</title>
        <authorList>
            <consortium name="The Broad Institute Genomics Platform"/>
            <consortium name="The Broad Institute Genome Sequencing Center for Infectious Disease"/>
            <person name="Wu L."/>
            <person name="Ma J."/>
        </authorList>
    </citation>
    <scope>NUCLEOTIDE SEQUENCE [LARGE SCALE GENOMIC DNA]</scope>
    <source>
        <strain evidence="5">JCM 18306</strain>
    </source>
</reference>
<dbReference type="Proteomes" id="UP001499878">
    <property type="component" value="Unassembled WGS sequence"/>
</dbReference>
<dbReference type="InterPro" id="IPR036513">
    <property type="entry name" value="STAS_dom_sf"/>
</dbReference>
<organism evidence="4 5">
    <name type="scientific">Streptomyces thinghirensis</name>
    <dbReference type="NCBI Taxonomy" id="551547"/>
    <lineage>
        <taxon>Bacteria</taxon>
        <taxon>Bacillati</taxon>
        <taxon>Actinomycetota</taxon>
        <taxon>Actinomycetes</taxon>
        <taxon>Kitasatosporales</taxon>
        <taxon>Streptomycetaceae</taxon>
        <taxon>Streptomyces</taxon>
    </lineage>
</organism>
<dbReference type="InterPro" id="IPR002645">
    <property type="entry name" value="STAS_dom"/>
</dbReference>
<dbReference type="Pfam" id="PF01740">
    <property type="entry name" value="STAS"/>
    <property type="match status" value="1"/>
</dbReference>
<comment type="similarity">
    <text evidence="1 2">Belongs to the anti-sigma-factor antagonist family.</text>
</comment>
<dbReference type="InterPro" id="IPR003658">
    <property type="entry name" value="Anti-sigma_ant"/>
</dbReference>